<reference evidence="4" key="1">
    <citation type="submission" date="2015-05" db="EMBL/GenBank/DDBJ databases">
        <authorList>
            <person name="Wang D.B."/>
            <person name="Wang M."/>
        </authorList>
    </citation>
    <scope>NUCLEOTIDE SEQUENCE</scope>
    <source>
        <strain evidence="4">36-1</strain>
    </source>
</reference>
<dbReference type="EMBL" id="LCWV01000009">
    <property type="protein sequence ID" value="PWI70549.1"/>
    <property type="molecule type" value="Genomic_DNA"/>
</dbReference>
<evidence type="ECO:0000313" key="6">
    <source>
        <dbReference type="Proteomes" id="UP000245956"/>
    </source>
</evidence>
<dbReference type="GeneID" id="28882888"/>
<evidence type="ECO:0000313" key="2">
    <source>
        <dbReference type="EMBL" id="OAQ86683.1"/>
    </source>
</evidence>
<gene>
    <name evidence="4" type="ORF">PCL_12948</name>
    <name evidence="1" type="ORF">Purlil1_6109</name>
    <name evidence="2" type="ORF">VFPBJ_00723</name>
    <name evidence="3" type="ORF">VFPFJ_00754</name>
</gene>
<reference evidence="1" key="4">
    <citation type="submission" date="2023-11" db="EMBL/GenBank/DDBJ databases">
        <authorList>
            <person name="Beijen E."/>
            <person name="Ohm R.A."/>
        </authorList>
    </citation>
    <scope>NUCLEOTIDE SEQUENCE</scope>
    <source>
        <strain evidence="1">CBS 150709</strain>
    </source>
</reference>
<keyword evidence="7" id="KW-1185">Reference proteome</keyword>
<dbReference type="Proteomes" id="UP000078340">
    <property type="component" value="Unassembled WGS sequence"/>
</dbReference>
<evidence type="ECO:0000313" key="4">
    <source>
        <dbReference type="EMBL" id="PWI70549.1"/>
    </source>
</evidence>
<dbReference type="Proteomes" id="UP000245956">
    <property type="component" value="Unassembled WGS sequence"/>
</dbReference>
<dbReference type="EMBL" id="LSBH01000001">
    <property type="protein sequence ID" value="OAQ86683.1"/>
    <property type="molecule type" value="Genomic_DNA"/>
</dbReference>
<name>A0A179HVX0_PURLI</name>
<protein>
    <submittedName>
        <fullName evidence="3">Uncharacterized protein</fullName>
    </submittedName>
</protein>
<reference evidence="4 6" key="2">
    <citation type="journal article" date="2016" name="Front. Microbiol.">
        <title>Genome and transcriptome sequences reveal the specific parasitism of the nematophagous Purpureocillium lilacinum 36-1.</title>
        <authorList>
            <person name="Xie J."/>
            <person name="Li S."/>
            <person name="Mo C."/>
            <person name="Xiao X."/>
            <person name="Peng D."/>
            <person name="Wang G."/>
            <person name="Xiao Y."/>
        </authorList>
    </citation>
    <scope>NUCLEOTIDE SEQUENCE [LARGE SCALE GENOMIC DNA]</scope>
    <source>
        <strain evidence="4 6">36-1</strain>
    </source>
</reference>
<dbReference type="Proteomes" id="UP000078240">
    <property type="component" value="Unassembled WGS sequence"/>
</dbReference>
<organism evidence="3 5">
    <name type="scientific">Purpureocillium lilacinum</name>
    <name type="common">Paecilomyces lilacinus</name>
    <dbReference type="NCBI Taxonomy" id="33203"/>
    <lineage>
        <taxon>Eukaryota</taxon>
        <taxon>Fungi</taxon>
        <taxon>Dikarya</taxon>
        <taxon>Ascomycota</taxon>
        <taxon>Pezizomycotina</taxon>
        <taxon>Sordariomycetes</taxon>
        <taxon>Hypocreomycetidae</taxon>
        <taxon>Hypocreales</taxon>
        <taxon>Ophiocordycipitaceae</taxon>
        <taxon>Purpureocillium</taxon>
    </lineage>
</organism>
<evidence type="ECO:0000313" key="7">
    <source>
        <dbReference type="Proteomes" id="UP001287286"/>
    </source>
</evidence>
<dbReference type="EMBL" id="LSBI01000001">
    <property type="protein sequence ID" value="OAQ94645.1"/>
    <property type="molecule type" value="Genomic_DNA"/>
</dbReference>
<dbReference type="RefSeq" id="XP_018183364.1">
    <property type="nucleotide sequence ID" value="XM_018317839.1"/>
</dbReference>
<evidence type="ECO:0000313" key="1">
    <source>
        <dbReference type="EMBL" id="KAK4089540.1"/>
    </source>
</evidence>
<dbReference type="AlphaFoldDB" id="A0A179HVX0"/>
<dbReference type="Proteomes" id="UP001287286">
    <property type="component" value="Unassembled WGS sequence"/>
</dbReference>
<comment type="caution">
    <text evidence="3">The sequence shown here is derived from an EMBL/GenBank/DDBJ whole genome shotgun (WGS) entry which is preliminary data.</text>
</comment>
<evidence type="ECO:0000313" key="3">
    <source>
        <dbReference type="EMBL" id="OAQ94645.1"/>
    </source>
</evidence>
<reference evidence="3 5" key="3">
    <citation type="submission" date="2016-02" db="EMBL/GenBank/DDBJ databases">
        <title>Biosynthesis of antibiotic leucinostatins and their inhibition on Phytophthora in bio-control Purpureocillium lilacinum.</title>
        <authorList>
            <person name="Wang G."/>
            <person name="Liu Z."/>
            <person name="Lin R."/>
            <person name="Li E."/>
            <person name="Mao Z."/>
            <person name="Ling J."/>
            <person name="Yin W."/>
            <person name="Xie B."/>
        </authorList>
    </citation>
    <scope>NUCLEOTIDE SEQUENCE [LARGE SCALE GENOMIC DNA]</scope>
    <source>
        <strain evidence="2">PLBJ-1</strain>
        <strain evidence="3">PLFJ-1</strain>
    </source>
</reference>
<proteinExistence type="predicted"/>
<reference evidence="1 7" key="5">
    <citation type="journal article" date="2024" name="Microbiol. Resour. Announc.">
        <title>Genome annotations for the ascomycete fungi Trichoderma harzianum, Trichoderma aggressivum, and Purpureocillium lilacinum.</title>
        <authorList>
            <person name="Beijen E.P.W."/>
            <person name="Ohm R.A."/>
        </authorList>
    </citation>
    <scope>NUCLEOTIDE SEQUENCE [LARGE SCALE GENOMIC DNA]</scope>
    <source>
        <strain evidence="1 7">CBS 150709</strain>
    </source>
</reference>
<accession>A0A179HVX0</accession>
<sequence>MPPALAENSIATYAEAENRAGMRKVEESCRLENDRIIDLFVVNLEWPQRTPLGLQLLRQSLEKEIGASVHFGTSPGQAYIYIGLDFAWAHLAQKLRLAIFENNLVPKWTPL</sequence>
<dbReference type="KEGG" id="plj:28882888"/>
<dbReference type="EMBL" id="JAWRVI010000019">
    <property type="protein sequence ID" value="KAK4089540.1"/>
    <property type="molecule type" value="Genomic_DNA"/>
</dbReference>
<evidence type="ECO:0000313" key="5">
    <source>
        <dbReference type="Proteomes" id="UP000078340"/>
    </source>
</evidence>